<dbReference type="PANTHER" id="PTHR43591:SF24">
    <property type="entry name" value="2-METHOXY-6-POLYPRENYL-1,4-BENZOQUINOL METHYLASE, MITOCHONDRIAL"/>
    <property type="match status" value="1"/>
</dbReference>
<reference evidence="2 3" key="1">
    <citation type="submission" date="2016-10" db="EMBL/GenBank/DDBJ databases">
        <authorList>
            <person name="de Groot N.N."/>
        </authorList>
    </citation>
    <scope>NUCLEOTIDE SEQUENCE [LARGE SCALE GENOMIC DNA]</scope>
    <source>
        <strain evidence="2 3">DSM 43941</strain>
    </source>
</reference>
<proteinExistence type="predicted"/>
<gene>
    <name evidence="2" type="ORF">SAMN04489716_8457</name>
</gene>
<evidence type="ECO:0000313" key="3">
    <source>
        <dbReference type="Proteomes" id="UP000198688"/>
    </source>
</evidence>
<dbReference type="InterPro" id="IPR029063">
    <property type="entry name" value="SAM-dependent_MTases_sf"/>
</dbReference>
<sequence length="341" mass="36068">MMLRASQSPGHAEFVPERITEVTALLAEVLAPRAPLTVIVDGGDPGAAATFAARLAAAFPATARAWNVDAVLGLIGPGGGMFDSALNVLEPATDQILVFLRGGPRHRFAEGDGERRAQVVIDHRDPDWPVIRHLHPGLADVDRWYRSESQAFFAARAAEWDSRFGDDMPRYLDAVRRAGAGPGHVVLDVGSGTGRALPALAAAVGPTGRVLGLDLTPDMLTAARNAGRGDCADLVLGDARHLPIADATADVVFAAGLVHHLPDPVAGLRELARVTRPGGTLTIFQPLGRTQLAARHGRVLRPGEPLSEERLGPMLAASGWTMTAYEDVPDCFLALATRRTA</sequence>
<dbReference type="Pfam" id="PF08241">
    <property type="entry name" value="Methyltransf_11"/>
    <property type="match status" value="1"/>
</dbReference>
<dbReference type="SUPFAM" id="SSF53335">
    <property type="entry name" value="S-adenosyl-L-methionine-dependent methyltransferases"/>
    <property type="match status" value="1"/>
</dbReference>
<dbReference type="InterPro" id="IPR013216">
    <property type="entry name" value="Methyltransf_11"/>
</dbReference>
<name>A0A1H2D849_9ACTN</name>
<evidence type="ECO:0000313" key="2">
    <source>
        <dbReference type="EMBL" id="SDT78642.1"/>
    </source>
</evidence>
<evidence type="ECO:0000259" key="1">
    <source>
        <dbReference type="Pfam" id="PF08241"/>
    </source>
</evidence>
<dbReference type="Gene3D" id="3.40.50.150">
    <property type="entry name" value="Vaccinia Virus protein VP39"/>
    <property type="match status" value="1"/>
</dbReference>
<protein>
    <submittedName>
        <fullName evidence="2">Methyltransferase domain-containing protein</fullName>
    </submittedName>
</protein>
<feature type="domain" description="Methyltransferase type 11" evidence="1">
    <location>
        <begin position="187"/>
        <end position="282"/>
    </location>
</feature>
<dbReference type="GO" id="GO:0008757">
    <property type="term" value="F:S-adenosylmethionine-dependent methyltransferase activity"/>
    <property type="evidence" value="ECO:0007669"/>
    <property type="project" value="InterPro"/>
</dbReference>
<dbReference type="GO" id="GO:0032259">
    <property type="term" value="P:methylation"/>
    <property type="evidence" value="ECO:0007669"/>
    <property type="project" value="UniProtKB-KW"/>
</dbReference>
<accession>A0A1H2D849</accession>
<dbReference type="PANTHER" id="PTHR43591">
    <property type="entry name" value="METHYLTRANSFERASE"/>
    <property type="match status" value="1"/>
</dbReference>
<dbReference type="EMBL" id="LT629758">
    <property type="protein sequence ID" value="SDT78642.1"/>
    <property type="molecule type" value="Genomic_DNA"/>
</dbReference>
<organism evidence="2 3">
    <name type="scientific">Actinoplanes derwentensis</name>
    <dbReference type="NCBI Taxonomy" id="113562"/>
    <lineage>
        <taxon>Bacteria</taxon>
        <taxon>Bacillati</taxon>
        <taxon>Actinomycetota</taxon>
        <taxon>Actinomycetes</taxon>
        <taxon>Micromonosporales</taxon>
        <taxon>Micromonosporaceae</taxon>
        <taxon>Actinoplanes</taxon>
    </lineage>
</organism>
<dbReference type="CDD" id="cd02440">
    <property type="entry name" value="AdoMet_MTases"/>
    <property type="match status" value="1"/>
</dbReference>
<dbReference type="STRING" id="113562.SAMN04489716_8457"/>
<keyword evidence="2" id="KW-0808">Transferase</keyword>
<keyword evidence="2" id="KW-0489">Methyltransferase</keyword>
<dbReference type="Proteomes" id="UP000198688">
    <property type="component" value="Chromosome I"/>
</dbReference>
<keyword evidence="3" id="KW-1185">Reference proteome</keyword>
<dbReference type="AlphaFoldDB" id="A0A1H2D849"/>